<dbReference type="EMBL" id="JPOX01000013">
    <property type="protein sequence ID" value="KFX48144.1"/>
    <property type="molecule type" value="Genomic_DNA"/>
</dbReference>
<feature type="domain" description="Core" evidence="2">
    <location>
        <begin position="110"/>
        <end position="222"/>
    </location>
</feature>
<comment type="caution">
    <text evidence="3">The sequence shown here is derived from an EMBL/GenBank/DDBJ whole genome shotgun (WGS) entry which is preliminary data.</text>
</comment>
<dbReference type="Pfam" id="PF01521">
    <property type="entry name" value="Fe-S_biosyn"/>
    <property type="match status" value="1"/>
</dbReference>
<dbReference type="PANTHER" id="PTHR43011">
    <property type="entry name" value="IRON-SULFUR CLUSTER ASSEMBLY 2 HOMOLOG, MITOCHONDRIAL"/>
    <property type="match status" value="1"/>
</dbReference>
<dbReference type="Gene3D" id="2.60.300.12">
    <property type="entry name" value="HesB-like domain"/>
    <property type="match status" value="1"/>
</dbReference>
<dbReference type="eggNOG" id="KOG1119">
    <property type="taxonomic scope" value="Eukaryota"/>
</dbReference>
<dbReference type="HOGENOM" id="CLU_514927_0_0_1"/>
<organism evidence="3">
    <name type="scientific">Talaromyces marneffei PM1</name>
    <dbReference type="NCBI Taxonomy" id="1077442"/>
    <lineage>
        <taxon>Eukaryota</taxon>
        <taxon>Fungi</taxon>
        <taxon>Dikarya</taxon>
        <taxon>Ascomycota</taxon>
        <taxon>Pezizomycotina</taxon>
        <taxon>Eurotiomycetes</taxon>
        <taxon>Eurotiomycetidae</taxon>
        <taxon>Eurotiales</taxon>
        <taxon>Trichocomaceae</taxon>
        <taxon>Talaromyces</taxon>
        <taxon>Talaromyces sect. Talaromyces</taxon>
    </lineage>
</organism>
<sequence>MSHQRLSHLTCRAVRHQTSSVAESVRQTCRRPVCLSSNISRTQSASYSSFIRQRQTIPSYSSANILISSRCSRHPRPLIQNSSTFSTAQAPQAPAIATLNPRNDDDGNAMFIEISPRAAKRLSQITTSSEENQHLRVTVTSGGCHGFQYLMSLEPSTKIDEAEDTIFEPAETDATGPGHARVVMDQASLELLSGSTVDFTTELIGSQFKVINPRATSNCGCDSFKMPWAYESVGVVSGEGAKSQVESAFLAYLPPDTPVYHYEKQADLGSLFPPFSVEDRFVVLKHVPPKVLEKHEGRLPGRCNYSPLLRILIITMPSLPHEEAASSFEIMMVTLFKEMRVYRRIYLCGATRVDTPNRKKQADRSWKPTRQHRKFPTVALEVRFSETTAKLERDIAWWINESKGEVKMGITIDIKPRSGHIEVKSWTAAFESLSSHVYITANGRQVLDRHINHLPPPRMTHRILLKRGINGAGPTIEGGDLVIPFRSLLLDEPGEGEGDFVITADTMLRDFAERIWDGIDDAEAIKAQG</sequence>
<dbReference type="InterPro" id="IPR000361">
    <property type="entry name" value="ATAP_core_dom"/>
</dbReference>
<name>A0A093VDU3_TALMA</name>
<dbReference type="InterPro" id="IPR035903">
    <property type="entry name" value="HesB-like_dom_sf"/>
</dbReference>
<protein>
    <submittedName>
        <fullName evidence="3">Iron-sulfur assembly protein 2</fullName>
    </submittedName>
</protein>
<dbReference type="GO" id="GO:0016226">
    <property type="term" value="P:iron-sulfur cluster assembly"/>
    <property type="evidence" value="ECO:0007669"/>
    <property type="project" value="InterPro"/>
</dbReference>
<reference evidence="3" key="1">
    <citation type="journal article" date="2014" name="PLoS Genet.">
        <title>Signature Gene Expression Reveals Novel Clues to the Molecular Mechanisms of Dimorphic Transition in Penicillium marneffei.</title>
        <authorList>
            <person name="Yang E."/>
            <person name="Wang G."/>
            <person name="Cai J."/>
            <person name="Woo P.C."/>
            <person name="Lau S.K."/>
            <person name="Yuen K.-Y."/>
            <person name="Chow W.-N."/>
            <person name="Lin X."/>
        </authorList>
    </citation>
    <scope>NUCLEOTIDE SEQUENCE [LARGE SCALE GENOMIC DNA]</scope>
    <source>
        <strain evidence="3">PM1</strain>
    </source>
</reference>
<dbReference type="NCBIfam" id="TIGR00049">
    <property type="entry name" value="iron-sulfur cluster assembly accessory protein"/>
    <property type="match status" value="1"/>
</dbReference>
<dbReference type="SUPFAM" id="SSF89360">
    <property type="entry name" value="HesB-like domain"/>
    <property type="match status" value="1"/>
</dbReference>
<dbReference type="GO" id="GO:0051537">
    <property type="term" value="F:2 iron, 2 sulfur cluster binding"/>
    <property type="evidence" value="ECO:0007669"/>
    <property type="project" value="TreeGrafter"/>
</dbReference>
<evidence type="ECO:0000313" key="3">
    <source>
        <dbReference type="EMBL" id="KFX48144.1"/>
    </source>
</evidence>
<proteinExistence type="inferred from homology"/>
<dbReference type="AlphaFoldDB" id="A0A093VDU3"/>
<comment type="similarity">
    <text evidence="1">Belongs to the HesB/IscA family.</text>
</comment>
<dbReference type="GO" id="GO:0005506">
    <property type="term" value="F:iron ion binding"/>
    <property type="evidence" value="ECO:0007669"/>
    <property type="project" value="TreeGrafter"/>
</dbReference>
<dbReference type="PANTHER" id="PTHR43011:SF1">
    <property type="entry name" value="IRON-SULFUR CLUSTER ASSEMBLY 2 HOMOLOG, MITOCHONDRIAL"/>
    <property type="match status" value="1"/>
</dbReference>
<evidence type="ECO:0000259" key="2">
    <source>
        <dbReference type="Pfam" id="PF01521"/>
    </source>
</evidence>
<gene>
    <name evidence="3" type="ORF">GQ26_0132030</name>
</gene>
<evidence type="ECO:0000256" key="1">
    <source>
        <dbReference type="ARBA" id="ARBA00006718"/>
    </source>
</evidence>
<dbReference type="InterPro" id="IPR016092">
    <property type="entry name" value="ATAP"/>
</dbReference>
<accession>A0A093VDU3</accession>
<dbReference type="GO" id="GO:0005739">
    <property type="term" value="C:mitochondrion"/>
    <property type="evidence" value="ECO:0007669"/>
    <property type="project" value="TreeGrafter"/>
</dbReference>
<dbReference type="GO" id="GO:0051539">
    <property type="term" value="F:4 iron, 4 sulfur cluster binding"/>
    <property type="evidence" value="ECO:0007669"/>
    <property type="project" value="TreeGrafter"/>
</dbReference>